<accession>A0A9D1RB38</accession>
<dbReference type="GO" id="GO:0003677">
    <property type="term" value="F:DNA binding"/>
    <property type="evidence" value="ECO:0007669"/>
    <property type="project" value="UniProtKB-UniRule"/>
</dbReference>
<dbReference type="PANTHER" id="PTHR43479:SF11">
    <property type="entry name" value="ACREF_ENVCD OPERON REPRESSOR-RELATED"/>
    <property type="match status" value="1"/>
</dbReference>
<keyword evidence="1 2" id="KW-0238">DNA-binding</keyword>
<sequence>MNRETDREILKQRNAIRFIEAAQELIGTIGLKDISVRKIAEKAGFHNSTIYLYFEDLDQLILLASLKHFNDYSKALALQSQKQSSPIEVFRSIWAAFAQAVFAKPEIFYNFFFGKHSDNLTQIFEQYYRLFPSEKGVFTREIQDMYFGKNISDRCYRILTPLLDEDTRLTSENISIVNEIIVSYLKYLLEEQCQNKDEGVDARISRLLTAISYLIGI</sequence>
<reference evidence="4" key="1">
    <citation type="journal article" date="2021" name="PeerJ">
        <title>Extensive microbial diversity within the chicken gut microbiome revealed by metagenomics and culture.</title>
        <authorList>
            <person name="Gilroy R."/>
            <person name="Ravi A."/>
            <person name="Getino M."/>
            <person name="Pursley I."/>
            <person name="Horton D.L."/>
            <person name="Alikhan N.F."/>
            <person name="Baker D."/>
            <person name="Gharbi K."/>
            <person name="Hall N."/>
            <person name="Watson M."/>
            <person name="Adriaenssens E.M."/>
            <person name="Foster-Nyarko E."/>
            <person name="Jarju S."/>
            <person name="Secka A."/>
            <person name="Antonio M."/>
            <person name="Oren A."/>
            <person name="Chaudhuri R.R."/>
            <person name="La Ragione R."/>
            <person name="Hildebrand F."/>
            <person name="Pallen M.J."/>
        </authorList>
    </citation>
    <scope>NUCLEOTIDE SEQUENCE</scope>
    <source>
        <strain evidence="4">ChiSxjej1B13-11762</strain>
    </source>
</reference>
<feature type="DNA-binding region" description="H-T-H motif" evidence="2">
    <location>
        <begin position="35"/>
        <end position="54"/>
    </location>
</feature>
<dbReference type="SUPFAM" id="SSF46689">
    <property type="entry name" value="Homeodomain-like"/>
    <property type="match status" value="1"/>
</dbReference>
<dbReference type="Gene3D" id="1.10.357.10">
    <property type="entry name" value="Tetracycline Repressor, domain 2"/>
    <property type="match status" value="1"/>
</dbReference>
<dbReference type="PANTHER" id="PTHR43479">
    <property type="entry name" value="ACREF/ENVCD OPERON REPRESSOR-RELATED"/>
    <property type="match status" value="1"/>
</dbReference>
<organism evidence="4 5">
    <name type="scientific">Candidatus Dorea gallistercoris</name>
    <dbReference type="NCBI Taxonomy" id="2838542"/>
    <lineage>
        <taxon>Bacteria</taxon>
        <taxon>Bacillati</taxon>
        <taxon>Bacillota</taxon>
        <taxon>Clostridia</taxon>
        <taxon>Lachnospirales</taxon>
        <taxon>Lachnospiraceae</taxon>
        <taxon>Dorea</taxon>
    </lineage>
</organism>
<evidence type="ECO:0000313" key="5">
    <source>
        <dbReference type="Proteomes" id="UP000824263"/>
    </source>
</evidence>
<dbReference type="Pfam" id="PF00440">
    <property type="entry name" value="TetR_N"/>
    <property type="match status" value="1"/>
</dbReference>
<dbReference type="PRINTS" id="PR00455">
    <property type="entry name" value="HTHTETR"/>
</dbReference>
<name>A0A9D1RB38_9FIRM</name>
<dbReference type="InterPro" id="IPR001647">
    <property type="entry name" value="HTH_TetR"/>
</dbReference>
<reference evidence="4" key="2">
    <citation type="submission" date="2021-04" db="EMBL/GenBank/DDBJ databases">
        <authorList>
            <person name="Gilroy R."/>
        </authorList>
    </citation>
    <scope>NUCLEOTIDE SEQUENCE</scope>
    <source>
        <strain evidence="4">ChiSxjej1B13-11762</strain>
    </source>
</reference>
<gene>
    <name evidence="4" type="ORF">H9873_07680</name>
</gene>
<comment type="caution">
    <text evidence="4">The sequence shown here is derived from an EMBL/GenBank/DDBJ whole genome shotgun (WGS) entry which is preliminary data.</text>
</comment>
<feature type="domain" description="HTH tetR-type" evidence="3">
    <location>
        <begin position="12"/>
        <end position="72"/>
    </location>
</feature>
<dbReference type="EMBL" id="DXGF01000138">
    <property type="protein sequence ID" value="HIW84185.1"/>
    <property type="molecule type" value="Genomic_DNA"/>
</dbReference>
<evidence type="ECO:0000313" key="4">
    <source>
        <dbReference type="EMBL" id="HIW84185.1"/>
    </source>
</evidence>
<evidence type="ECO:0000259" key="3">
    <source>
        <dbReference type="PROSITE" id="PS50977"/>
    </source>
</evidence>
<evidence type="ECO:0000256" key="1">
    <source>
        <dbReference type="ARBA" id="ARBA00023125"/>
    </source>
</evidence>
<dbReference type="Proteomes" id="UP000824263">
    <property type="component" value="Unassembled WGS sequence"/>
</dbReference>
<dbReference type="InterPro" id="IPR009057">
    <property type="entry name" value="Homeodomain-like_sf"/>
</dbReference>
<proteinExistence type="predicted"/>
<evidence type="ECO:0000256" key="2">
    <source>
        <dbReference type="PROSITE-ProRule" id="PRU00335"/>
    </source>
</evidence>
<dbReference type="AlphaFoldDB" id="A0A9D1RB38"/>
<protein>
    <submittedName>
        <fullName evidence="4">TetR/AcrR family transcriptional regulator</fullName>
    </submittedName>
</protein>
<dbReference type="InterPro" id="IPR050624">
    <property type="entry name" value="HTH-type_Tx_Regulator"/>
</dbReference>
<dbReference type="PROSITE" id="PS50977">
    <property type="entry name" value="HTH_TETR_2"/>
    <property type="match status" value="1"/>
</dbReference>